<proteinExistence type="predicted"/>
<evidence type="ECO:0000313" key="2">
    <source>
        <dbReference type="EMBL" id="QXJ29385.1"/>
    </source>
</evidence>
<accession>A0A8F5GTY7</accession>
<sequence length="41" mass="4774">MRDVNPNQWWNDEPSGEGTSPFQGREKVSFNTTIDSEFEKI</sequence>
<evidence type="ECO:0000313" key="3">
    <source>
        <dbReference type="Proteomes" id="UP000694018"/>
    </source>
</evidence>
<dbReference type="KEGG" id="sshi:J5U23_02254"/>
<feature type="compositionally biased region" description="Polar residues" evidence="1">
    <location>
        <begin position="1"/>
        <end position="10"/>
    </location>
</feature>
<protein>
    <submittedName>
        <fullName evidence="2">Uncharacterized protein</fullName>
    </submittedName>
</protein>
<dbReference type="AlphaFoldDB" id="A0A8F5GTY7"/>
<dbReference type="Proteomes" id="UP000694018">
    <property type="component" value="Chromosome"/>
</dbReference>
<organism evidence="2 3">
    <name type="scientific">Saccharolobus shibatae (strain ATCC 51178 / DSM 5389 / JCM 8931 / NBRC 15437 / B12)</name>
    <name type="common">Sulfolobus shibatae</name>
    <dbReference type="NCBI Taxonomy" id="523848"/>
    <lineage>
        <taxon>Archaea</taxon>
        <taxon>Thermoproteota</taxon>
        <taxon>Thermoprotei</taxon>
        <taxon>Sulfolobales</taxon>
        <taxon>Sulfolobaceae</taxon>
        <taxon>Saccharolobus</taxon>
    </lineage>
</organism>
<name>A0A8F5GTY7_SACSH</name>
<dbReference type="EMBL" id="CP077717">
    <property type="protein sequence ID" value="QXJ29385.1"/>
    <property type="molecule type" value="Genomic_DNA"/>
</dbReference>
<gene>
    <name evidence="2" type="ORF">J5U23_02254</name>
</gene>
<reference evidence="2" key="1">
    <citation type="journal article" date="2021" name="Environ. Microbiol.">
        <title>New insights into the diversity and evolution of the archaeal mobilome from three complete genomes of Saccharolobus shibatae.</title>
        <authorList>
            <person name="Medvedeva S."/>
            <person name="Brandt D."/>
            <person name="Cvirkaite-Krupovic V."/>
            <person name="Liu Y."/>
            <person name="Severinov K."/>
            <person name="Ishino S."/>
            <person name="Ishino Y."/>
            <person name="Prangishvili D."/>
            <person name="Kalinowski J."/>
            <person name="Krupovic M."/>
        </authorList>
    </citation>
    <scope>NUCLEOTIDE SEQUENCE</scope>
    <source>
        <strain evidence="2">B12</strain>
    </source>
</reference>
<evidence type="ECO:0000256" key="1">
    <source>
        <dbReference type="SAM" id="MobiDB-lite"/>
    </source>
</evidence>
<feature type="region of interest" description="Disordered" evidence="1">
    <location>
        <begin position="1"/>
        <end position="41"/>
    </location>
</feature>